<feature type="compositionally biased region" description="Basic and acidic residues" evidence="5">
    <location>
        <begin position="176"/>
        <end position="194"/>
    </location>
</feature>
<feature type="transmembrane region" description="Helical" evidence="6">
    <location>
        <begin position="124"/>
        <end position="148"/>
    </location>
</feature>
<dbReference type="Proteomes" id="UP000307173">
    <property type="component" value="Unassembled WGS sequence"/>
</dbReference>
<dbReference type="OrthoDB" id="435607at2759"/>
<proteinExistence type="predicted"/>
<feature type="transmembrane region" description="Helical" evidence="6">
    <location>
        <begin position="88"/>
        <end position="112"/>
    </location>
</feature>
<evidence type="ECO:0000313" key="7">
    <source>
        <dbReference type="EMBL" id="TID23193.1"/>
    </source>
</evidence>
<evidence type="ECO:0000313" key="8">
    <source>
        <dbReference type="Proteomes" id="UP000307173"/>
    </source>
</evidence>
<evidence type="ECO:0000256" key="2">
    <source>
        <dbReference type="ARBA" id="ARBA00022692"/>
    </source>
</evidence>
<dbReference type="AlphaFoldDB" id="A0A4T0WZ92"/>
<keyword evidence="2 6" id="KW-0812">Transmembrane</keyword>
<feature type="transmembrane region" description="Helical" evidence="6">
    <location>
        <begin position="460"/>
        <end position="480"/>
    </location>
</feature>
<keyword evidence="4 6" id="KW-0472">Membrane</keyword>
<gene>
    <name evidence="7" type="ORF">CANINC_003210</name>
</gene>
<feature type="region of interest" description="Disordered" evidence="5">
    <location>
        <begin position="159"/>
        <end position="199"/>
    </location>
</feature>
<dbReference type="PANTHER" id="PTHR31274">
    <property type="entry name" value="PROTEIN ECM3"/>
    <property type="match status" value="1"/>
</dbReference>
<organism evidence="7 8">
    <name type="scientific">Pichia inconspicua</name>
    <dbReference type="NCBI Taxonomy" id="52247"/>
    <lineage>
        <taxon>Eukaryota</taxon>
        <taxon>Fungi</taxon>
        <taxon>Dikarya</taxon>
        <taxon>Ascomycota</taxon>
        <taxon>Saccharomycotina</taxon>
        <taxon>Pichiomycetes</taxon>
        <taxon>Pichiales</taxon>
        <taxon>Pichiaceae</taxon>
        <taxon>Pichia</taxon>
    </lineage>
</organism>
<name>A0A4T0WZ92_9ASCO</name>
<feature type="transmembrane region" description="Helical" evidence="6">
    <location>
        <begin position="500"/>
        <end position="521"/>
    </location>
</feature>
<dbReference type="InterPro" id="IPR004776">
    <property type="entry name" value="Mem_transp_PIN-like"/>
</dbReference>
<accession>A0A4T0WZ92</accession>
<sequence>MYMIILTGFFLTKAGLFGVTTARACSDLVLLVFMPALVFDKIVSYISISDIKTIGVICFCAFIMYSINAIVALLIVKLTPVPKDRKNRWVGGAILAGVMQNVSDLPIAYIQAVSIFSLADQNKGTAYVIIWLAMYVLVQFNLGLFQLVEWDFRYSEHKDEDEEKLDVNNTESGTDQSHHSSDKHHSPLENHDNDSIGGFLALPTPNYELESIDSYSTQSPESDLQPHAMNDDNLDSLTLPNPIDKVSSRLSHLSRVVSRTNTIARIPSARSNNPNTNINDAMSLNEELIREYSRIEPYNQNMTNIMKIVTETNLTMKDVEEAGKNSPFVERYHLHHLVFFLQNFKKPNSIALVISLTLALIPWTKALFVDNGTVHLPNAPDKQPPLSFIIMYAEYLGYPCVPLGLLLVGSVLARLEFKVVPKGFWKSALCHTVYRLAILPIIGTAFITRLKNIGWLKDPIALFVCVMEFALPSATVQIYLTAGAMKPDDETCAPLNCFGLYLIMQYITLVISMPIVVCYAIKNVMGY</sequence>
<feature type="region of interest" description="Disordered" evidence="5">
    <location>
        <begin position="213"/>
        <end position="237"/>
    </location>
</feature>
<feature type="compositionally biased region" description="Polar residues" evidence="5">
    <location>
        <begin position="213"/>
        <end position="222"/>
    </location>
</feature>
<dbReference type="InterPro" id="IPR040254">
    <property type="entry name" value="Ecm3-like"/>
</dbReference>
<reference evidence="7 8" key="1">
    <citation type="journal article" date="2019" name="Front. Genet.">
        <title>Whole-Genome Sequencing of the Opportunistic Yeast Pathogen Candida inconspicua Uncovers Its Hybrid Origin.</title>
        <authorList>
            <person name="Mixao V."/>
            <person name="Hansen A.P."/>
            <person name="Saus E."/>
            <person name="Boekhout T."/>
            <person name="Lass-Florl C."/>
            <person name="Gabaldon T."/>
        </authorList>
    </citation>
    <scope>NUCLEOTIDE SEQUENCE [LARGE SCALE GENOMIC DNA]</scope>
    <source>
        <strain evidence="7 8">CBS 180</strain>
    </source>
</reference>
<feature type="transmembrane region" description="Helical" evidence="6">
    <location>
        <begin position="389"/>
        <end position="413"/>
    </location>
</feature>
<dbReference type="GO" id="GO:0016020">
    <property type="term" value="C:membrane"/>
    <property type="evidence" value="ECO:0007669"/>
    <property type="project" value="UniProtKB-SubCell"/>
</dbReference>
<evidence type="ECO:0000256" key="6">
    <source>
        <dbReference type="SAM" id="Phobius"/>
    </source>
</evidence>
<dbReference type="GO" id="GO:0055085">
    <property type="term" value="P:transmembrane transport"/>
    <property type="evidence" value="ECO:0007669"/>
    <property type="project" value="InterPro"/>
</dbReference>
<evidence type="ECO:0000256" key="3">
    <source>
        <dbReference type="ARBA" id="ARBA00022989"/>
    </source>
</evidence>
<dbReference type="EMBL" id="SELW01000533">
    <property type="protein sequence ID" value="TID23193.1"/>
    <property type="molecule type" value="Genomic_DNA"/>
</dbReference>
<protein>
    <submittedName>
        <fullName evidence="7">Uncharacterized protein</fullName>
    </submittedName>
</protein>
<dbReference type="PANTHER" id="PTHR31274:SF1">
    <property type="entry name" value="AGL149CP"/>
    <property type="match status" value="1"/>
</dbReference>
<comment type="caution">
    <text evidence="7">The sequence shown here is derived from an EMBL/GenBank/DDBJ whole genome shotgun (WGS) entry which is preliminary data.</text>
</comment>
<feature type="transmembrane region" description="Helical" evidence="6">
    <location>
        <begin position="54"/>
        <end position="76"/>
    </location>
</feature>
<feature type="transmembrane region" description="Helical" evidence="6">
    <location>
        <begin position="350"/>
        <end position="369"/>
    </location>
</feature>
<dbReference type="Pfam" id="PF03547">
    <property type="entry name" value="Mem_trans"/>
    <property type="match status" value="1"/>
</dbReference>
<keyword evidence="8" id="KW-1185">Reference proteome</keyword>
<evidence type="ECO:0000256" key="1">
    <source>
        <dbReference type="ARBA" id="ARBA00004141"/>
    </source>
</evidence>
<dbReference type="STRING" id="52247.A0A4T0WZ92"/>
<keyword evidence="3 6" id="KW-1133">Transmembrane helix</keyword>
<evidence type="ECO:0000256" key="5">
    <source>
        <dbReference type="SAM" id="MobiDB-lite"/>
    </source>
</evidence>
<comment type="subcellular location">
    <subcellularLocation>
        <location evidence="1">Membrane</location>
        <topology evidence="1">Multi-pass membrane protein</topology>
    </subcellularLocation>
</comment>
<evidence type="ECO:0000256" key="4">
    <source>
        <dbReference type="ARBA" id="ARBA00023136"/>
    </source>
</evidence>